<protein>
    <submittedName>
        <fullName evidence="1">Uncharacterized protein</fullName>
    </submittedName>
</protein>
<comment type="caution">
    <text evidence="1">The sequence shown here is derived from an EMBL/GenBank/DDBJ whole genome shotgun (WGS) entry which is preliminary data.</text>
</comment>
<proteinExistence type="predicted"/>
<evidence type="ECO:0000313" key="1">
    <source>
        <dbReference type="EMBL" id="PRX46320.1"/>
    </source>
</evidence>
<accession>A0A2T0LRZ5</accession>
<dbReference type="EMBL" id="PVNG01000045">
    <property type="protein sequence ID" value="PRX46320.1"/>
    <property type="molecule type" value="Genomic_DNA"/>
</dbReference>
<name>A0A2T0LRZ5_9ACTN</name>
<evidence type="ECO:0000313" key="2">
    <source>
        <dbReference type="Proteomes" id="UP000238312"/>
    </source>
</evidence>
<dbReference type="AlphaFoldDB" id="A0A2T0LRZ5"/>
<sequence length="439" mass="48146">MDDPLREHPLMSHLYLLQQAPFPIAPGVRRIELTDGPARPLGPGWWHVPDPARGPRPLRRTAHRAVLRLRRTLGGLWGTGPDLPETASDVLCQCDTRPGHTGIAAYGGVRLDGSDHYVHAMGSMPPAGVRDLARLQLISGVCLFSSQAARLVVGGCCKVSIARLRREPLTERATGLDLLPHLTLYEQDSSLRLACAAASVAARVPPEVEVTQLFAVPRAATMLLLHRHAERGQVPPDVFAAWCEAVADRHDQVQALLRARWQAAWATTGTHRPITVEDVDELQQVEACLRTALDQGLVPSVQELADAARAQDALWRHLITLSPPATALDLAHLSYVATYLRHPGVTLAVENIQERKIYRHAALLRARLQKLTGDPVPVLTGLYPLGRAWIRTLTGDLQHNLFSVDPGQEVIDEGRRRVYLPDLAARLYPAAASDLVAHQ</sequence>
<organism evidence="1 2">
    <name type="scientific">Nonomuraea fuscirosea</name>
    <dbReference type="NCBI Taxonomy" id="1291556"/>
    <lineage>
        <taxon>Bacteria</taxon>
        <taxon>Bacillati</taxon>
        <taxon>Actinomycetota</taxon>
        <taxon>Actinomycetes</taxon>
        <taxon>Streptosporangiales</taxon>
        <taxon>Streptosporangiaceae</taxon>
        <taxon>Nonomuraea</taxon>
    </lineage>
</organism>
<reference evidence="1 2" key="1">
    <citation type="submission" date="2018-03" db="EMBL/GenBank/DDBJ databases">
        <title>Genomic Encyclopedia of Type Strains, Phase III (KMG-III): the genomes of soil and plant-associated and newly described type strains.</title>
        <authorList>
            <person name="Whitman W."/>
        </authorList>
    </citation>
    <scope>NUCLEOTIDE SEQUENCE [LARGE SCALE GENOMIC DNA]</scope>
    <source>
        <strain evidence="1 2">CGMCC 4.7104</strain>
    </source>
</reference>
<keyword evidence="2" id="KW-1185">Reference proteome</keyword>
<dbReference type="Proteomes" id="UP000238312">
    <property type="component" value="Unassembled WGS sequence"/>
</dbReference>
<gene>
    <name evidence="1" type="ORF">B0I32_1459</name>
</gene>